<feature type="domain" description="HTH cro/C1-type" evidence="4">
    <location>
        <begin position="11"/>
        <end position="65"/>
    </location>
</feature>
<dbReference type="CDD" id="cd00093">
    <property type="entry name" value="HTH_XRE"/>
    <property type="match status" value="1"/>
</dbReference>
<dbReference type="InterPro" id="IPR050807">
    <property type="entry name" value="TransReg_Diox_bact_type"/>
</dbReference>
<dbReference type="PANTHER" id="PTHR46797:SF23">
    <property type="entry name" value="HTH-TYPE TRANSCRIPTIONAL REGULATOR SUTR"/>
    <property type="match status" value="1"/>
</dbReference>
<dbReference type="PANTHER" id="PTHR46797">
    <property type="entry name" value="HTH-TYPE TRANSCRIPTIONAL REGULATOR"/>
    <property type="match status" value="1"/>
</dbReference>
<keyword evidence="3" id="KW-0804">Transcription</keyword>
<evidence type="ECO:0000313" key="5">
    <source>
        <dbReference type="EMBL" id="CUA89251.1"/>
    </source>
</evidence>
<dbReference type="Gene3D" id="1.10.260.40">
    <property type="entry name" value="lambda repressor-like DNA-binding domains"/>
    <property type="match status" value="1"/>
</dbReference>
<dbReference type="PROSITE" id="PS50943">
    <property type="entry name" value="HTH_CROC1"/>
    <property type="match status" value="1"/>
</dbReference>
<comment type="caution">
    <text evidence="5">The sequence shown here is derived from an EMBL/GenBank/DDBJ whole genome shotgun (WGS) entry which is preliminary data.</text>
</comment>
<proteinExistence type="predicted"/>
<dbReference type="EMBL" id="CYHC01000007">
    <property type="protein sequence ID" value="CUA89251.1"/>
    <property type="molecule type" value="Genomic_DNA"/>
</dbReference>
<evidence type="ECO:0000313" key="6">
    <source>
        <dbReference type="Proteomes" id="UP000182178"/>
    </source>
</evidence>
<dbReference type="SUPFAM" id="SSF47413">
    <property type="entry name" value="lambda repressor-like DNA-binding domains"/>
    <property type="match status" value="1"/>
</dbReference>
<name>A0ABP2A5Q1_9HYPH</name>
<reference evidence="5 6" key="1">
    <citation type="submission" date="2015-08" db="EMBL/GenBank/DDBJ databases">
        <authorList>
            <person name="Varghese N."/>
        </authorList>
    </citation>
    <scope>NUCLEOTIDE SEQUENCE [LARGE SCALE GENOMIC DNA]</scope>
    <source>
        <strain evidence="5 6">DSM 18167</strain>
    </source>
</reference>
<evidence type="ECO:0000256" key="1">
    <source>
        <dbReference type="ARBA" id="ARBA00023015"/>
    </source>
</evidence>
<dbReference type="Proteomes" id="UP000182178">
    <property type="component" value="Unassembled WGS sequence"/>
</dbReference>
<dbReference type="RefSeq" id="WP_055459976.1">
    <property type="nucleotide sequence ID" value="NZ_CYHC01000007.1"/>
</dbReference>
<keyword evidence="2 5" id="KW-0238">DNA-binding</keyword>
<gene>
    <name evidence="5" type="ORF">Ga0061061_10760</name>
</gene>
<evidence type="ECO:0000256" key="2">
    <source>
        <dbReference type="ARBA" id="ARBA00023125"/>
    </source>
</evidence>
<keyword evidence="1" id="KW-0805">Transcription regulation</keyword>
<dbReference type="Pfam" id="PF01381">
    <property type="entry name" value="HTH_3"/>
    <property type="match status" value="1"/>
</dbReference>
<protein>
    <submittedName>
        <fullName evidence="5">DNA-binding transcriptional regulator, XRE-family HTH domain</fullName>
    </submittedName>
</protein>
<keyword evidence="6" id="KW-1185">Reference proteome</keyword>
<organism evidence="5 6">
    <name type="scientific">Chelatococcus sambhunathii</name>
    <dbReference type="NCBI Taxonomy" id="363953"/>
    <lineage>
        <taxon>Bacteria</taxon>
        <taxon>Pseudomonadati</taxon>
        <taxon>Pseudomonadota</taxon>
        <taxon>Alphaproteobacteria</taxon>
        <taxon>Hyphomicrobiales</taxon>
        <taxon>Chelatococcaceae</taxon>
        <taxon>Chelatococcus</taxon>
    </lineage>
</organism>
<sequence>MDVRALVGINVLRLRRDRGLTQLELSLQSGFTRAYLSGLEAGKRNPRLLSLDRLAASLGVTVEDLVRRPQVAAERARRIAGSSGDRESPP</sequence>
<dbReference type="GO" id="GO:0003677">
    <property type="term" value="F:DNA binding"/>
    <property type="evidence" value="ECO:0007669"/>
    <property type="project" value="UniProtKB-KW"/>
</dbReference>
<dbReference type="SMART" id="SM00530">
    <property type="entry name" value="HTH_XRE"/>
    <property type="match status" value="1"/>
</dbReference>
<accession>A0ABP2A5Q1</accession>
<dbReference type="InterPro" id="IPR010982">
    <property type="entry name" value="Lambda_DNA-bd_dom_sf"/>
</dbReference>
<evidence type="ECO:0000256" key="3">
    <source>
        <dbReference type="ARBA" id="ARBA00023163"/>
    </source>
</evidence>
<dbReference type="InterPro" id="IPR001387">
    <property type="entry name" value="Cro/C1-type_HTH"/>
</dbReference>
<evidence type="ECO:0000259" key="4">
    <source>
        <dbReference type="PROSITE" id="PS50943"/>
    </source>
</evidence>